<keyword evidence="3" id="KW-1185">Reference proteome</keyword>
<dbReference type="AlphaFoldDB" id="A0AAV4M038"/>
<proteinExistence type="predicted"/>
<evidence type="ECO:0000313" key="3">
    <source>
        <dbReference type="Proteomes" id="UP001497744"/>
    </source>
</evidence>
<feature type="compositionally biased region" description="Basic residues" evidence="1">
    <location>
        <begin position="148"/>
        <end position="160"/>
    </location>
</feature>
<accession>A0AAV4M038</accession>
<protein>
    <submittedName>
        <fullName evidence="2">Inner membrane complex protein 1e, putative</fullName>
    </submittedName>
</protein>
<dbReference type="GeneID" id="94196728"/>
<evidence type="ECO:0000256" key="1">
    <source>
        <dbReference type="SAM" id="MobiDB-lite"/>
    </source>
</evidence>
<feature type="region of interest" description="Disordered" evidence="1">
    <location>
        <begin position="147"/>
        <end position="204"/>
    </location>
</feature>
<dbReference type="RefSeq" id="XP_067717316.1">
    <property type="nucleotide sequence ID" value="XM_067861215.1"/>
</dbReference>
<gene>
    <name evidence="2" type="ORF">BcabD6B2_46820</name>
</gene>
<name>A0AAV4M038_BABCB</name>
<reference evidence="2 3" key="1">
    <citation type="submission" date="2021-06" db="EMBL/GenBank/DDBJ databases">
        <title>Genome sequence of Babesia caballi.</title>
        <authorList>
            <person name="Yamagishi J."/>
            <person name="Kidaka T."/>
            <person name="Ochi A."/>
        </authorList>
    </citation>
    <scope>NUCLEOTIDE SEQUENCE [LARGE SCALE GENOMIC DNA]</scope>
    <source>
        <strain evidence="2">USDA-D6B2</strain>
    </source>
</reference>
<sequence length="1167" mass="121987">MADPVGVKTPPADAVILEPVVRERVIEVERPEIQERIVEVPEIQYVERVTEVPEAIIQENIVHVAKPLLQERIKRLPKPIIKEKIVEVPVVQIVEKVVEVPQYVYQEKVIEVPKVVIQERVINIPRKVTKERIVEVPRIEYKEVGGRGARRQLAGHKRAHSGGGAGGARDRAQGRARHALRGPPGGGGEDRRGAADPGRPRGGVDMVVQHTYRDVITPQYRNVPTPVEVPVKQYRSVPVTRVIERDVPVPVEIDVVQEFTCRNVETRGAGAGAGPPPERAAEALKPSDAGARGWDCDRHVMYRVYGGIALQLVRLDQVPQFDGGHVEVAVVAADQRRGVVGAAGLGQARGHGLVEEEGGHVAADDNLLQAYLDAGQALAGPVVDLFLRFQSELTSLRGKEAVRELAADGRDEDAEDVASSGPDEEQRGNAGAARVLDGLHEAEHRGAVRVGGVDFLGVQNAVAGQQPGPDDLPLVLPHDPGEGAEAGAVEGLDLHGHEVGGGGVALDVALVELEAEAVGELGELVDVELAVEADAVERLLGLALAVALDQHVVGELHQGDAVAAEDDLALEEKVAVDAQNVVEGQHVGEAALHGAGDPGGEVDVEQLHLADEVAQVVLHDAQHVVDEGHEALAVDEEEPLAALPAPGLHGPGHEAVEDAEHGLGRHVDEQQAAQRGHHGEELDLGREGGVEAPQNALDLVDAAGGEERGEVGHVGELVHGVVQDPGGGAPHQDVVDGGGGEPVVARVGDDGLVAALSGRGGSGAGLLDEGGLAPRAGSSEGAQALVAAAAALRLLVLAEAETEPPTALQQARKRAVAGGGLGNGVFLLPVPQQLDDRRGLGEDLVHAAALVGRHLVGDELVVVQGCAGQRPVAGDEHEVGVLAVPEGVAAGVRGGRLTLAYLPLGRVEEQHGGIAPVRLGGLLEYVGQLERPPAVPDAAIGAPVVQHFVVQGAHVVPHRARLVPVVAVGKRGHRQPPVQRLVVTGVVGVLVPVAVAGLVPPVHGVVQAICVERRGVEVDVPGADGRAHDVGLQAEDASCGGVSRVGAGLTAEGGTVLAHDLRDVLSEGGGERVLVEVRVLEVEPVGAIGLDPYVVFEDVGDAPARRQRKLYSSSVVAMYMEGGFTYGAALPSIEAEGNVGYVDNFDELAYKWNVLCSYLRMAVFREP</sequence>
<feature type="region of interest" description="Disordered" evidence="1">
    <location>
        <begin position="404"/>
        <end position="431"/>
    </location>
</feature>
<comment type="caution">
    <text evidence="2">The sequence shown here is derived from an EMBL/GenBank/DDBJ whole genome shotgun (WGS) entry which is preliminary data.</text>
</comment>
<dbReference type="Proteomes" id="UP001497744">
    <property type="component" value="Unassembled WGS sequence"/>
</dbReference>
<dbReference type="InterPro" id="IPR022086">
    <property type="entry name" value="IMCp"/>
</dbReference>
<feature type="region of interest" description="Disordered" evidence="1">
    <location>
        <begin position="671"/>
        <end position="692"/>
    </location>
</feature>
<dbReference type="Pfam" id="PF12314">
    <property type="entry name" value="IMCp"/>
    <property type="match status" value="1"/>
</dbReference>
<organism evidence="2 3">
    <name type="scientific">Babesia caballi</name>
    <dbReference type="NCBI Taxonomy" id="5871"/>
    <lineage>
        <taxon>Eukaryota</taxon>
        <taxon>Sar</taxon>
        <taxon>Alveolata</taxon>
        <taxon>Apicomplexa</taxon>
        <taxon>Aconoidasida</taxon>
        <taxon>Piroplasmida</taxon>
        <taxon>Babesiidae</taxon>
        <taxon>Babesia</taxon>
    </lineage>
</organism>
<evidence type="ECO:0000313" key="2">
    <source>
        <dbReference type="EMBL" id="GIX65247.1"/>
    </source>
</evidence>
<feature type="compositionally biased region" description="Basic and acidic residues" evidence="1">
    <location>
        <begin position="677"/>
        <end position="689"/>
    </location>
</feature>
<dbReference type="EMBL" id="BPLF01000004">
    <property type="protein sequence ID" value="GIX65247.1"/>
    <property type="molecule type" value="Genomic_DNA"/>
</dbReference>